<organism evidence="9 10">
    <name type="scientific">Chaetoceros tenuissimus</name>
    <dbReference type="NCBI Taxonomy" id="426638"/>
    <lineage>
        <taxon>Eukaryota</taxon>
        <taxon>Sar</taxon>
        <taxon>Stramenopiles</taxon>
        <taxon>Ochrophyta</taxon>
        <taxon>Bacillariophyta</taxon>
        <taxon>Coscinodiscophyceae</taxon>
        <taxon>Chaetocerotophycidae</taxon>
        <taxon>Chaetocerotales</taxon>
        <taxon>Chaetocerotaceae</taxon>
        <taxon>Chaetoceros</taxon>
    </lineage>
</organism>
<comment type="subcellular location">
    <subcellularLocation>
        <location evidence="1">Membrane</location>
        <topology evidence="1">Multi-pass membrane protein</topology>
    </subcellularLocation>
</comment>
<dbReference type="InterPro" id="IPR005045">
    <property type="entry name" value="CDC50/LEM3_fam"/>
</dbReference>
<evidence type="ECO:0000256" key="1">
    <source>
        <dbReference type="ARBA" id="ARBA00004141"/>
    </source>
</evidence>
<evidence type="ECO:0000313" key="9">
    <source>
        <dbReference type="EMBL" id="GFH57992.1"/>
    </source>
</evidence>
<feature type="region of interest" description="Disordered" evidence="7">
    <location>
        <begin position="1"/>
        <end position="82"/>
    </location>
</feature>
<evidence type="ECO:0000256" key="6">
    <source>
        <dbReference type="PIRNR" id="PIRNR015840"/>
    </source>
</evidence>
<dbReference type="GO" id="GO:0005794">
    <property type="term" value="C:Golgi apparatus"/>
    <property type="evidence" value="ECO:0007669"/>
    <property type="project" value="TreeGrafter"/>
</dbReference>
<dbReference type="PANTHER" id="PTHR10926:SF0">
    <property type="entry name" value="CDC50, ISOFORM A"/>
    <property type="match status" value="1"/>
</dbReference>
<comment type="caution">
    <text evidence="9">The sequence shown here is derived from an EMBL/GenBank/DDBJ whole genome shotgun (WGS) entry which is preliminary data.</text>
</comment>
<dbReference type="GO" id="GO:0005886">
    <property type="term" value="C:plasma membrane"/>
    <property type="evidence" value="ECO:0007669"/>
    <property type="project" value="TreeGrafter"/>
</dbReference>
<reference evidence="9 10" key="1">
    <citation type="journal article" date="2021" name="Sci. Rep.">
        <title>The genome of the diatom Chaetoceros tenuissimus carries an ancient integrated fragment of an extant virus.</title>
        <authorList>
            <person name="Hongo Y."/>
            <person name="Kimura K."/>
            <person name="Takaki Y."/>
            <person name="Yoshida Y."/>
            <person name="Baba S."/>
            <person name="Kobayashi G."/>
            <person name="Nagasaki K."/>
            <person name="Hano T."/>
            <person name="Tomaru Y."/>
        </authorList>
    </citation>
    <scope>NUCLEOTIDE SEQUENCE [LARGE SCALE GENOMIC DNA]</scope>
    <source>
        <strain evidence="9 10">NIES-3715</strain>
    </source>
</reference>
<evidence type="ECO:0000256" key="4">
    <source>
        <dbReference type="ARBA" id="ARBA00022989"/>
    </source>
</evidence>
<protein>
    <recommendedName>
        <fullName evidence="11">ALA-interacting subunit</fullName>
    </recommendedName>
</protein>
<evidence type="ECO:0000256" key="7">
    <source>
        <dbReference type="SAM" id="MobiDB-lite"/>
    </source>
</evidence>
<dbReference type="GO" id="GO:0005783">
    <property type="term" value="C:endoplasmic reticulum"/>
    <property type="evidence" value="ECO:0007669"/>
    <property type="project" value="TreeGrafter"/>
</dbReference>
<evidence type="ECO:0000256" key="5">
    <source>
        <dbReference type="ARBA" id="ARBA00023136"/>
    </source>
</evidence>
<keyword evidence="3 8" id="KW-0812">Transmembrane</keyword>
<dbReference type="PANTHER" id="PTHR10926">
    <property type="entry name" value="CELL CYCLE CONTROL PROTEIN 50"/>
    <property type="match status" value="1"/>
</dbReference>
<feature type="transmembrane region" description="Helical" evidence="8">
    <location>
        <begin position="95"/>
        <end position="119"/>
    </location>
</feature>
<dbReference type="EMBL" id="BLLK01000060">
    <property type="protein sequence ID" value="GFH57992.1"/>
    <property type="molecule type" value="Genomic_DNA"/>
</dbReference>
<feature type="compositionally biased region" description="Basic and acidic residues" evidence="7">
    <location>
        <begin position="27"/>
        <end position="47"/>
    </location>
</feature>
<evidence type="ECO:0000256" key="8">
    <source>
        <dbReference type="SAM" id="Phobius"/>
    </source>
</evidence>
<dbReference type="PIRSF" id="PIRSF015840">
    <property type="entry name" value="DUF284_TM_euk"/>
    <property type="match status" value="1"/>
</dbReference>
<keyword evidence="10" id="KW-1185">Reference proteome</keyword>
<dbReference type="Proteomes" id="UP001054902">
    <property type="component" value="Unassembled WGS sequence"/>
</dbReference>
<gene>
    <name evidence="9" type="ORF">CTEN210_14468</name>
</gene>
<evidence type="ECO:0000313" key="10">
    <source>
        <dbReference type="Proteomes" id="UP001054902"/>
    </source>
</evidence>
<evidence type="ECO:0000256" key="2">
    <source>
        <dbReference type="ARBA" id="ARBA00009457"/>
    </source>
</evidence>
<comment type="similarity">
    <text evidence="2 6">Belongs to the CDC50/LEM3 family.</text>
</comment>
<evidence type="ECO:0000256" key="3">
    <source>
        <dbReference type="ARBA" id="ARBA00022692"/>
    </source>
</evidence>
<feature type="compositionally biased region" description="Polar residues" evidence="7">
    <location>
        <begin position="12"/>
        <end position="24"/>
    </location>
</feature>
<keyword evidence="4 8" id="KW-1133">Transmembrane helix</keyword>
<sequence length="447" mass="50890">MNTFLGALHSLSAPQNESSQSRISQAVEDRRDFEDNPDKPELEHKTVPETFIAQPKPKSTRKVKMSTPQNEESQQTRRPLDTNVRQQRMNAWIPILHPIYVSLTLIAIGAIFIPLGIYFQGIIDTVVEYKVTYDSYYENRIDINCTLGKQCTIEIDVEEDMNGPILVYYEIENFYQNHREYETSRDDAQLLGATTQTPLAELQCNPLNKLKKKGDNETEYALNPCGLIANTFFNDVITFVPTAAQVTAELEMIEEGIAWQSDLEYKFRQPDGFDFEVCDCNTCVCDGDWSCDEPYEETDKDGNKVCYKYTYPNDDTTQYLHETYKGIISPLKGVTDEHFVVWMRIAAMPTFRKLYGYFEENMDNPTVAAGSKLTFTVDSNWIVTGFKGTKTLVVTTTSALGGKSNALQYSFWAVGGFCAAAGLFFGLKHLIKPRKLAHEKYLKYKPE</sequence>
<dbReference type="AlphaFoldDB" id="A0AAD3HBS6"/>
<proteinExistence type="inferred from homology"/>
<dbReference type="Pfam" id="PF03381">
    <property type="entry name" value="CDC50"/>
    <property type="match status" value="1"/>
</dbReference>
<feature type="transmembrane region" description="Helical" evidence="8">
    <location>
        <begin position="409"/>
        <end position="427"/>
    </location>
</feature>
<evidence type="ECO:0008006" key="11">
    <source>
        <dbReference type="Google" id="ProtNLM"/>
    </source>
</evidence>
<keyword evidence="5 6" id="KW-0472">Membrane</keyword>
<accession>A0AAD3HBS6</accession>
<name>A0AAD3HBS6_9STRA</name>